<evidence type="ECO:0000256" key="3">
    <source>
        <dbReference type="SAM" id="Phobius"/>
    </source>
</evidence>
<accession>A0A1H9A087</accession>
<dbReference type="InterPro" id="IPR009293">
    <property type="entry name" value="UPF0478"/>
</dbReference>
<dbReference type="OrthoDB" id="2146420at2"/>
<proteinExistence type="predicted"/>
<dbReference type="EMBL" id="FOEN01000001">
    <property type="protein sequence ID" value="SEP70142.1"/>
    <property type="molecule type" value="Genomic_DNA"/>
</dbReference>
<organism evidence="4 5">
    <name type="scientific">Ignavigranum ruoffiae</name>
    <dbReference type="NCBI Taxonomy" id="89093"/>
    <lineage>
        <taxon>Bacteria</taxon>
        <taxon>Bacillati</taxon>
        <taxon>Bacillota</taxon>
        <taxon>Bacilli</taxon>
        <taxon>Lactobacillales</taxon>
        <taxon>Aerococcaceae</taxon>
        <taxon>Ignavigranum</taxon>
    </lineage>
</organism>
<keyword evidence="3" id="KW-0472">Membrane</keyword>
<keyword evidence="3" id="KW-1133">Transmembrane helix</keyword>
<dbReference type="Proteomes" id="UP000198833">
    <property type="component" value="Unassembled WGS sequence"/>
</dbReference>
<reference evidence="4 5" key="1">
    <citation type="submission" date="2016-10" db="EMBL/GenBank/DDBJ databases">
        <authorList>
            <person name="de Groot N.N."/>
        </authorList>
    </citation>
    <scope>NUCLEOTIDE SEQUENCE [LARGE SCALE GENOMIC DNA]</scope>
    <source>
        <strain evidence="4 5">DSM 15695</strain>
    </source>
</reference>
<keyword evidence="3" id="KW-0812">Transmembrane</keyword>
<dbReference type="PANTHER" id="PTHR40070:SF1">
    <property type="entry name" value="UPF0478 PROTEIN YTXG"/>
    <property type="match status" value="1"/>
</dbReference>
<dbReference type="AlphaFoldDB" id="A0A1H9A087"/>
<sequence>MGMGAIAGLIAAIAFAVLVIYLCLNLAKLMKIMDELKTTVQRANKTLDIVTKDVDNLSIEVEGLLNKANGLVDDVNGKVAKTDPLFTAIGDLGITVSDLNDSTRQMTVNLMKGVGKKKTSSFDKIVQTSLNRFKSRKKPNQTNYEPESVDFETSKLEAYRPTETPASAAGDITIH</sequence>
<feature type="coiled-coil region" evidence="1">
    <location>
        <begin position="26"/>
        <end position="67"/>
    </location>
</feature>
<evidence type="ECO:0000256" key="1">
    <source>
        <dbReference type="SAM" id="Coils"/>
    </source>
</evidence>
<dbReference type="Pfam" id="PF06103">
    <property type="entry name" value="DUF948"/>
    <property type="match status" value="1"/>
</dbReference>
<evidence type="ECO:0000313" key="4">
    <source>
        <dbReference type="EMBL" id="SEP70142.1"/>
    </source>
</evidence>
<feature type="transmembrane region" description="Helical" evidence="3">
    <location>
        <begin position="6"/>
        <end position="27"/>
    </location>
</feature>
<dbReference type="PANTHER" id="PTHR40070">
    <property type="entry name" value="UPF0478 PROTEIN YTXG"/>
    <property type="match status" value="1"/>
</dbReference>
<gene>
    <name evidence="4" type="ORF">SAMN04488558_101385</name>
</gene>
<protein>
    <submittedName>
        <fullName evidence="4">Uncharacterized protein YoxC, contains an MCP-like domain</fullName>
    </submittedName>
</protein>
<dbReference type="RefSeq" id="WP_092570212.1">
    <property type="nucleotide sequence ID" value="NZ_CP096206.2"/>
</dbReference>
<keyword evidence="5" id="KW-1185">Reference proteome</keyword>
<feature type="region of interest" description="Disordered" evidence="2">
    <location>
        <begin position="135"/>
        <end position="175"/>
    </location>
</feature>
<evidence type="ECO:0000256" key="2">
    <source>
        <dbReference type="SAM" id="MobiDB-lite"/>
    </source>
</evidence>
<name>A0A1H9A087_9LACT</name>
<dbReference type="STRING" id="89093.SAMN04488558_101385"/>
<evidence type="ECO:0000313" key="5">
    <source>
        <dbReference type="Proteomes" id="UP000198833"/>
    </source>
</evidence>
<keyword evidence="1" id="KW-0175">Coiled coil</keyword>